<reference evidence="4 5" key="1">
    <citation type="submission" date="2022-05" db="EMBL/GenBank/DDBJ databases">
        <authorList>
            <consortium name="Genoscope - CEA"/>
            <person name="William W."/>
        </authorList>
    </citation>
    <scope>NUCLEOTIDE SEQUENCE [LARGE SCALE GENOMIC DNA]</scope>
</reference>
<dbReference type="Pfam" id="PF00627">
    <property type="entry name" value="UBA"/>
    <property type="match status" value="2"/>
</dbReference>
<feature type="region of interest" description="Disordered" evidence="1">
    <location>
        <begin position="547"/>
        <end position="572"/>
    </location>
</feature>
<dbReference type="Gene3D" id="1.10.8.10">
    <property type="entry name" value="DNA helicase RuvA subunit, C-terminal domain"/>
    <property type="match status" value="3"/>
</dbReference>
<dbReference type="SUPFAM" id="SSF46934">
    <property type="entry name" value="UBA-like"/>
    <property type="match status" value="3"/>
</dbReference>
<feature type="domain" description="UBA" evidence="2">
    <location>
        <begin position="503"/>
        <end position="543"/>
    </location>
</feature>
<evidence type="ECO:0008006" key="6">
    <source>
        <dbReference type="Google" id="ProtNLM"/>
    </source>
</evidence>
<dbReference type="Proteomes" id="UP001159427">
    <property type="component" value="Unassembled WGS sequence"/>
</dbReference>
<dbReference type="CDD" id="cd14270">
    <property type="entry name" value="UBA"/>
    <property type="match status" value="1"/>
</dbReference>
<dbReference type="CDD" id="cd17062">
    <property type="entry name" value="Ubl_NUB1"/>
    <property type="match status" value="1"/>
</dbReference>
<dbReference type="CDD" id="cd14291">
    <property type="entry name" value="UBA1_NUB1_like"/>
    <property type="match status" value="1"/>
</dbReference>
<feature type="region of interest" description="Disordered" evidence="1">
    <location>
        <begin position="411"/>
        <end position="431"/>
    </location>
</feature>
<dbReference type="Pfam" id="PF26285">
    <property type="entry name" value="SASH1_Homeodomain"/>
    <property type="match status" value="1"/>
</dbReference>
<proteinExistence type="predicted"/>
<evidence type="ECO:0000259" key="3">
    <source>
        <dbReference type="PROSITE" id="PS50053"/>
    </source>
</evidence>
<dbReference type="InterPro" id="IPR029071">
    <property type="entry name" value="Ubiquitin-like_domsf"/>
</dbReference>
<organism evidence="4 5">
    <name type="scientific">Porites evermanni</name>
    <dbReference type="NCBI Taxonomy" id="104178"/>
    <lineage>
        <taxon>Eukaryota</taxon>
        <taxon>Metazoa</taxon>
        <taxon>Cnidaria</taxon>
        <taxon>Anthozoa</taxon>
        <taxon>Hexacorallia</taxon>
        <taxon>Scleractinia</taxon>
        <taxon>Fungiina</taxon>
        <taxon>Poritidae</taxon>
        <taxon>Porites</taxon>
    </lineage>
</organism>
<dbReference type="InterPro" id="IPR009060">
    <property type="entry name" value="UBA-like_sf"/>
</dbReference>
<name>A0ABN8MG80_9CNID</name>
<dbReference type="PROSITE" id="PS50053">
    <property type="entry name" value="UBIQUITIN_2"/>
    <property type="match status" value="1"/>
</dbReference>
<feature type="compositionally biased region" description="Basic and acidic residues" evidence="1">
    <location>
        <begin position="411"/>
        <end position="422"/>
    </location>
</feature>
<dbReference type="InterPro" id="IPR000626">
    <property type="entry name" value="Ubiquitin-like_dom"/>
</dbReference>
<sequence>MAEESPHFNGLLNRVREKLRSENVKLWLAPYTTSNDEPGKYPEEMINRYSAALEALPEEIKDALEELRVHALTKLQTGQRFAKSGIATIKVHLTGRIPLGLDSRLQIQIGLHVSGANFKKRLNAVSGLDPDKMKLICKGHVIDDDKSLESQNVKNNGQIMVLILSQSIAESELQQKKEEETKASVSRTRQAAEALSSRKDNVRDDRFFLEINDQEGKPIQLPDHERKALTLALTLHEKGRSELKKRNYAEALLLLLEAEKEFSHCKAQILAAVDNYGILCLDIVWCYFWLKSIVDLPNAEEKLQKCKECFQRSYGQNLERLTFVRGGRGGELALFVRLHILEAVCAYHKGDITTAVTCLDKAERMQGKLHIDKHQLTQLMLMGFTETEARLALRACHGDSTLAVDYITQRRQEKKEREDKEKKDRKRKKLERELGKTATGDWVNVDTYKALVEMGFSEVRASSALRQANNDVNNALQVLQDHPEMLDIQDNNRLAASSFDDVQFPDEHVAQAVSMGFEVDSVKEALRRCQGDISKAINMLASNCGKLPPISHSRKDESPKSGSEEDEEDPDITEAVNELVPDLATEDEEAYLNLSLEEETSIISEYRTLLLSAGHNASSNVVTS</sequence>
<dbReference type="Gene3D" id="3.10.20.90">
    <property type="entry name" value="Phosphatidylinositol 3-kinase Catalytic Subunit, Chain A, domain 1"/>
    <property type="match status" value="1"/>
</dbReference>
<dbReference type="Pfam" id="PF18037">
    <property type="entry name" value="Ubiquitin_5"/>
    <property type="match status" value="1"/>
</dbReference>
<dbReference type="SMART" id="SM00165">
    <property type="entry name" value="UBA"/>
    <property type="match status" value="3"/>
</dbReference>
<comment type="caution">
    <text evidence="4">The sequence shown here is derived from an EMBL/GenBank/DDBJ whole genome shotgun (WGS) entry which is preliminary data.</text>
</comment>
<feature type="compositionally biased region" description="Basic and acidic residues" evidence="1">
    <location>
        <begin position="553"/>
        <end position="563"/>
    </location>
</feature>
<feature type="domain" description="UBA" evidence="2">
    <location>
        <begin position="442"/>
        <end position="482"/>
    </location>
</feature>
<dbReference type="PROSITE" id="PS50030">
    <property type="entry name" value="UBA"/>
    <property type="match status" value="3"/>
</dbReference>
<accession>A0ABN8MG80</accession>
<dbReference type="SUPFAM" id="SSF54236">
    <property type="entry name" value="Ubiquitin-like"/>
    <property type="match status" value="1"/>
</dbReference>
<dbReference type="PANTHER" id="PTHR12948">
    <property type="entry name" value="NEDD8 ULTIMATE BUSTER-1 BS4 PROTEIN"/>
    <property type="match status" value="1"/>
</dbReference>
<evidence type="ECO:0000259" key="2">
    <source>
        <dbReference type="PROSITE" id="PS50030"/>
    </source>
</evidence>
<evidence type="ECO:0000313" key="5">
    <source>
        <dbReference type="Proteomes" id="UP001159427"/>
    </source>
</evidence>
<feature type="domain" description="Ubiquitin-like" evidence="3">
    <location>
        <begin position="91"/>
        <end position="163"/>
    </location>
</feature>
<dbReference type="InterPro" id="IPR041207">
    <property type="entry name" value="NUB1_ubiquitin-like_dom"/>
</dbReference>
<dbReference type="InterPro" id="IPR039749">
    <property type="entry name" value="NUB1"/>
</dbReference>
<dbReference type="EMBL" id="CALNXI010000456">
    <property type="protein sequence ID" value="CAH3027505.1"/>
    <property type="molecule type" value="Genomic_DNA"/>
</dbReference>
<dbReference type="InterPro" id="IPR015940">
    <property type="entry name" value="UBA"/>
</dbReference>
<evidence type="ECO:0000313" key="4">
    <source>
        <dbReference type="EMBL" id="CAH3027505.1"/>
    </source>
</evidence>
<keyword evidence="5" id="KW-1185">Reference proteome</keyword>
<evidence type="ECO:0000256" key="1">
    <source>
        <dbReference type="SAM" id="MobiDB-lite"/>
    </source>
</evidence>
<dbReference type="PANTHER" id="PTHR12948:SF3">
    <property type="entry name" value="NEDD8 ULTIMATE BUSTER 1"/>
    <property type="match status" value="1"/>
</dbReference>
<gene>
    <name evidence="4" type="ORF">PEVE_00031703</name>
</gene>
<feature type="domain" description="UBA" evidence="2">
    <location>
        <begin position="370"/>
        <end position="410"/>
    </location>
</feature>
<dbReference type="Pfam" id="PF22562">
    <property type="entry name" value="UBA_7"/>
    <property type="match status" value="1"/>
</dbReference>
<protein>
    <recommendedName>
        <fullName evidence="6">NEDD8 ultimate buster 1</fullName>
    </recommendedName>
</protein>
<dbReference type="InterPro" id="IPR058666">
    <property type="entry name" value="SASH1/NUB1_homeodomain"/>
</dbReference>